<reference evidence="3" key="1">
    <citation type="journal article" date="2014" name="Genome Announc.">
        <title>Draft genome sequence of the plant-pathogenic soil fungus Rhizoctonia solani anastomosis group 3 strain Rhs1AP.</title>
        <authorList>
            <person name="Cubeta M.A."/>
            <person name="Thomas E."/>
            <person name="Dean R.A."/>
            <person name="Jabaji S."/>
            <person name="Neate S.M."/>
            <person name="Tavantzis S."/>
            <person name="Toda T."/>
            <person name="Vilgalys R."/>
            <person name="Bharathan N."/>
            <person name="Fedorova-Abrams N."/>
            <person name="Pakala S.B."/>
            <person name="Pakala S.M."/>
            <person name="Zafar N."/>
            <person name="Joardar V."/>
            <person name="Losada L."/>
            <person name="Nierman W.C."/>
        </authorList>
    </citation>
    <scope>NUCLEOTIDE SEQUENCE [LARGE SCALE GENOMIC DNA]</scope>
    <source>
        <strain evidence="3">AG-3</strain>
    </source>
</reference>
<proteinExistence type="predicted"/>
<accession>X8J1S7</accession>
<gene>
    <name evidence="2" type="ORF">RSOL_145610</name>
</gene>
<feature type="non-terminal residue" evidence="2">
    <location>
        <position position="377"/>
    </location>
</feature>
<evidence type="ECO:0000256" key="1">
    <source>
        <dbReference type="SAM" id="MobiDB-lite"/>
    </source>
</evidence>
<name>X8J1S7_9AGAM</name>
<evidence type="ECO:0000313" key="3">
    <source>
        <dbReference type="Proteomes" id="UP000030108"/>
    </source>
</evidence>
<sequence length="377" mass="43130">MGKIQRIETRLSDINQELDAFKQLNKATAEPTPSVTSTLAPEELLHHDAGRSPYQIAASQKNPVVLPTWLETCRSDPAVKEFIPRLKAHLLARIEGSNYEEEAPRSAEELTKVQFQYDRIYAHQTLIIRYTTYDVRRSEDTVNPATPRCFVLVPSDTPVHPKTGADRFWYARVLGIYHANVSYSGSRPKRMDFLWVRWLARMVDVPGGWDNCCLDRVGYFPDSGLHHAFEFVDPIDVIRAVHLIPRFCGNQTTDYLESLDSLAADSRFVGDWRHYYVGRFVDRDMLMRFVGMAIGHMTHVDVPDQNSGLSAKGYEYTNNREDEEVHLGHEIQDTSEGEEPMRDGDDEDESDEFESDTDQACGTEDDMNEDISEDVSW</sequence>
<feature type="compositionally biased region" description="Basic and acidic residues" evidence="1">
    <location>
        <begin position="318"/>
        <end position="332"/>
    </location>
</feature>
<protein>
    <submittedName>
        <fullName evidence="2">Uncharacterized protein</fullName>
    </submittedName>
</protein>
<comment type="caution">
    <text evidence="2">The sequence shown here is derived from an EMBL/GenBank/DDBJ whole genome shotgun (WGS) entry which is preliminary data.</text>
</comment>
<feature type="region of interest" description="Disordered" evidence="1">
    <location>
        <begin position="307"/>
        <end position="377"/>
    </location>
</feature>
<feature type="compositionally biased region" description="Acidic residues" evidence="1">
    <location>
        <begin position="333"/>
        <end position="377"/>
    </location>
</feature>
<dbReference type="Proteomes" id="UP000030108">
    <property type="component" value="Unassembled WGS sequence"/>
</dbReference>
<evidence type="ECO:0000313" key="2">
    <source>
        <dbReference type="EMBL" id="EUC55940.1"/>
    </source>
</evidence>
<dbReference type="EMBL" id="JATN01000322">
    <property type="protein sequence ID" value="EUC55940.1"/>
    <property type="molecule type" value="Genomic_DNA"/>
</dbReference>
<dbReference type="OrthoDB" id="3267098at2759"/>
<organism evidence="2 3">
    <name type="scientific">Rhizoctonia solani AG-3 Rhs1AP</name>
    <dbReference type="NCBI Taxonomy" id="1086054"/>
    <lineage>
        <taxon>Eukaryota</taxon>
        <taxon>Fungi</taxon>
        <taxon>Dikarya</taxon>
        <taxon>Basidiomycota</taxon>
        <taxon>Agaricomycotina</taxon>
        <taxon>Agaricomycetes</taxon>
        <taxon>Cantharellales</taxon>
        <taxon>Ceratobasidiaceae</taxon>
        <taxon>Rhizoctonia</taxon>
    </lineage>
</organism>
<dbReference type="AlphaFoldDB" id="X8J1S7"/>